<dbReference type="SUPFAM" id="SSF46785">
    <property type="entry name" value="Winged helix' DNA-binding domain"/>
    <property type="match status" value="1"/>
</dbReference>
<evidence type="ECO:0000313" key="6">
    <source>
        <dbReference type="EMBL" id="QQP86052.1"/>
    </source>
</evidence>
<evidence type="ECO:0000313" key="7">
    <source>
        <dbReference type="Proteomes" id="UP000595278"/>
    </source>
</evidence>
<dbReference type="InterPro" id="IPR036390">
    <property type="entry name" value="WH_DNA-bd_sf"/>
</dbReference>
<gene>
    <name evidence="6" type="ORF">JHT90_02005</name>
</gene>
<keyword evidence="4" id="KW-0804">Transcription</keyword>
<dbReference type="PANTHER" id="PTHR30537:SF1">
    <property type="entry name" value="HTH-TYPE TRANSCRIPTIONAL REGULATOR PGRR"/>
    <property type="match status" value="1"/>
</dbReference>
<dbReference type="SUPFAM" id="SSF53850">
    <property type="entry name" value="Periplasmic binding protein-like II"/>
    <property type="match status" value="1"/>
</dbReference>
<dbReference type="EMBL" id="CP067393">
    <property type="protein sequence ID" value="QQP86052.1"/>
    <property type="molecule type" value="Genomic_DNA"/>
</dbReference>
<accession>A0A974NGF9</accession>
<dbReference type="Gene3D" id="3.40.190.290">
    <property type="match status" value="1"/>
</dbReference>
<evidence type="ECO:0000256" key="2">
    <source>
        <dbReference type="ARBA" id="ARBA00023015"/>
    </source>
</evidence>
<dbReference type="InterPro" id="IPR000847">
    <property type="entry name" value="LysR_HTH_N"/>
</dbReference>
<comment type="similarity">
    <text evidence="1">Belongs to the LysR transcriptional regulatory family.</text>
</comment>
<name>A0A974NGF9_9GAMM</name>
<dbReference type="InterPro" id="IPR005119">
    <property type="entry name" value="LysR_subst-bd"/>
</dbReference>
<protein>
    <submittedName>
        <fullName evidence="6">LysR family transcriptional regulator</fullName>
    </submittedName>
</protein>
<reference evidence="6 7" key="1">
    <citation type="submission" date="2021-01" db="EMBL/GenBank/DDBJ databases">
        <title>Entomomonas sp. F2A isolated from a house cricket (Acheta domesticus).</title>
        <authorList>
            <person name="Spergser J."/>
            <person name="Busse H.-J."/>
        </authorList>
    </citation>
    <scope>NUCLEOTIDE SEQUENCE [LARGE SCALE GENOMIC DNA]</scope>
    <source>
        <strain evidence="6 7">F2A</strain>
    </source>
</reference>
<dbReference type="GO" id="GO:0006351">
    <property type="term" value="P:DNA-templated transcription"/>
    <property type="evidence" value="ECO:0007669"/>
    <property type="project" value="TreeGrafter"/>
</dbReference>
<dbReference type="GO" id="GO:0043565">
    <property type="term" value="F:sequence-specific DNA binding"/>
    <property type="evidence" value="ECO:0007669"/>
    <property type="project" value="TreeGrafter"/>
</dbReference>
<dbReference type="PROSITE" id="PS50931">
    <property type="entry name" value="HTH_LYSR"/>
    <property type="match status" value="1"/>
</dbReference>
<evidence type="ECO:0000259" key="5">
    <source>
        <dbReference type="PROSITE" id="PS50931"/>
    </source>
</evidence>
<keyword evidence="2" id="KW-0805">Transcription regulation</keyword>
<dbReference type="AlphaFoldDB" id="A0A974NGF9"/>
<dbReference type="GO" id="GO:0003700">
    <property type="term" value="F:DNA-binding transcription factor activity"/>
    <property type="evidence" value="ECO:0007669"/>
    <property type="project" value="InterPro"/>
</dbReference>
<dbReference type="InterPro" id="IPR036388">
    <property type="entry name" value="WH-like_DNA-bd_sf"/>
</dbReference>
<evidence type="ECO:0000256" key="3">
    <source>
        <dbReference type="ARBA" id="ARBA00023125"/>
    </source>
</evidence>
<dbReference type="Gene3D" id="1.10.10.10">
    <property type="entry name" value="Winged helix-like DNA-binding domain superfamily/Winged helix DNA-binding domain"/>
    <property type="match status" value="1"/>
</dbReference>
<dbReference type="InterPro" id="IPR058163">
    <property type="entry name" value="LysR-type_TF_proteobact-type"/>
</dbReference>
<evidence type="ECO:0000256" key="1">
    <source>
        <dbReference type="ARBA" id="ARBA00009437"/>
    </source>
</evidence>
<proteinExistence type="inferred from homology"/>
<keyword evidence="3" id="KW-0238">DNA-binding</keyword>
<dbReference type="RefSeq" id="WP_201093476.1">
    <property type="nucleotide sequence ID" value="NZ_CP067393.1"/>
</dbReference>
<dbReference type="KEGG" id="eaz:JHT90_02005"/>
<keyword evidence="7" id="KW-1185">Reference proteome</keyword>
<dbReference type="Pfam" id="PF00126">
    <property type="entry name" value="HTH_1"/>
    <property type="match status" value="1"/>
</dbReference>
<dbReference type="FunFam" id="1.10.10.10:FF:000001">
    <property type="entry name" value="LysR family transcriptional regulator"/>
    <property type="match status" value="1"/>
</dbReference>
<dbReference type="Proteomes" id="UP000595278">
    <property type="component" value="Chromosome"/>
</dbReference>
<organism evidence="6 7">
    <name type="scientific">Entomomonas asaccharolytica</name>
    <dbReference type="NCBI Taxonomy" id="2785331"/>
    <lineage>
        <taxon>Bacteria</taxon>
        <taxon>Pseudomonadati</taxon>
        <taxon>Pseudomonadota</taxon>
        <taxon>Gammaproteobacteria</taxon>
        <taxon>Pseudomonadales</taxon>
        <taxon>Pseudomonadaceae</taxon>
        <taxon>Entomomonas</taxon>
    </lineage>
</organism>
<evidence type="ECO:0000256" key="4">
    <source>
        <dbReference type="ARBA" id="ARBA00023163"/>
    </source>
</evidence>
<dbReference type="PANTHER" id="PTHR30537">
    <property type="entry name" value="HTH-TYPE TRANSCRIPTIONAL REGULATOR"/>
    <property type="match status" value="1"/>
</dbReference>
<dbReference type="Pfam" id="PF03466">
    <property type="entry name" value="LysR_substrate"/>
    <property type="match status" value="1"/>
</dbReference>
<feature type="domain" description="HTH lysR-type" evidence="5">
    <location>
        <begin position="1"/>
        <end position="62"/>
    </location>
</feature>
<sequence length="303" mass="34375">MDDSKQFNDLYAYVQVATFGSFTQAATILGVQPSALSHRIKDLEKRLKIKLLNRTTRSVSTTEAGQQLLERTAPMFATIQQELSALSDYTNKMSGKIRINSPERPAFELIYPKINGFLAENPDVELEIFINNRYCDIVAERFDFGVRSGQDVAQDMIAVRISDENTMTMVASPSYIDQFGKPKSLKELIHHRCIVLSFNPEYRLSEWEFIENNQLIKIRVPEKLIFSSISLVKQAAIDGLGVTWIPSTTVQADVEAGQLVELFAKSNITYPPTYIYYPKNKHKTNAMAALIDLLRQENHKSND</sequence>